<reference evidence="2" key="1">
    <citation type="submission" date="2022-11" db="UniProtKB">
        <authorList>
            <consortium name="WormBaseParasite"/>
        </authorList>
    </citation>
    <scope>IDENTIFICATION</scope>
</reference>
<proteinExistence type="predicted"/>
<dbReference type="WBParaSite" id="JU765_v2.g4080.t3">
    <property type="protein sequence ID" value="JU765_v2.g4080.t3"/>
    <property type="gene ID" value="JU765_v2.g4080"/>
</dbReference>
<organism evidence="1 2">
    <name type="scientific">Panagrolaimus sp. JU765</name>
    <dbReference type="NCBI Taxonomy" id="591449"/>
    <lineage>
        <taxon>Eukaryota</taxon>
        <taxon>Metazoa</taxon>
        <taxon>Ecdysozoa</taxon>
        <taxon>Nematoda</taxon>
        <taxon>Chromadorea</taxon>
        <taxon>Rhabditida</taxon>
        <taxon>Tylenchina</taxon>
        <taxon>Panagrolaimomorpha</taxon>
        <taxon>Panagrolaimoidea</taxon>
        <taxon>Panagrolaimidae</taxon>
        <taxon>Panagrolaimus</taxon>
    </lineage>
</organism>
<name>A0AC34R760_9BILA</name>
<protein>
    <submittedName>
        <fullName evidence="2">ABC transmembrane type-1 domain-containing protein</fullName>
    </submittedName>
</protein>
<evidence type="ECO:0000313" key="1">
    <source>
        <dbReference type="Proteomes" id="UP000887576"/>
    </source>
</evidence>
<dbReference type="Proteomes" id="UP000887576">
    <property type="component" value="Unplaced"/>
</dbReference>
<sequence>MASVKKSNKPGFKEFFSIINYLAVNDYVFLAVGSILAAFTGAGLPHLVCVVGWLLNAFVMLEPTSDAFRDRITPLLLYFVSAASVLAVIAFLQYVCFRLVALKVCRRVRRKYFRQMIIQPLNFFKQAANEKANCEFEGHVAKLAGAITDSLPAIITSISQVTVALLISFHFGWKLALPITGLGAFVVVWFLTFNALLMYDNKNEQKLARKTAEALKYSSTFREHCNKLFNLGIRKAAYSGILVGSIQLFIYIGMGLGALYGNWLIDHKLMQYPGYIFVIACSIIPAAVKLGQLHLNISGLWAARFALSEARRVQDRYPEDENPTTLPAAPTRISIGEDPTLAPPPEYWSSPEMKRKQFLTTFFQNEIATTPESPRPKNCSAFIHLRKSALQRKLYGLGFLFCLVFAAAPPTFTKLNGDLYEFYQIGRVEPFFADGVSISWKYLAGGVITCLAGIFCTIIYARNGESIARETIIYARNGESIAREVRCAVYTDFTNRHGATIPESVRRSMLPLVNRAANQCKAAFDARLSTFTVGVFSLAFGVAFVFEKNLPSAFLCSICFGLQAVAQYFVFRIADVHFKRAMNEKNERARIGLQTFEAMSETQVGENLSDIAVQHDQYLTFAYHRHSSVVATQALRFAFIVAVPQNERARIGLQTFEAMSETQVGENLSDIAVQHDQYLTFAYHRHSSVVATQALRFAFIVAVPQVTQAISYVIGCFLVVEGLVRAVVLYKVVQTLYMSAFSIATVAQFNMDIQQARIGALDLDEIIGESDTQSRNSGRSRDDIVLP</sequence>
<accession>A0AC34R760</accession>
<evidence type="ECO:0000313" key="2">
    <source>
        <dbReference type="WBParaSite" id="JU765_v2.g4080.t3"/>
    </source>
</evidence>